<dbReference type="PANTHER" id="PTHR28618:SF1">
    <property type="entry name" value="CENTROSOMAL PROTEIN POC5"/>
    <property type="match status" value="1"/>
</dbReference>
<dbReference type="InterPro" id="IPR033351">
    <property type="entry name" value="POC5"/>
</dbReference>
<evidence type="ECO:0000256" key="7">
    <source>
        <dbReference type="ARBA" id="ARBA00023212"/>
    </source>
</evidence>
<keyword evidence="5" id="KW-0677">Repeat</keyword>
<dbReference type="Proteomes" id="UP001515480">
    <property type="component" value="Unassembled WGS sequence"/>
</dbReference>
<evidence type="ECO:0000256" key="3">
    <source>
        <dbReference type="ARBA" id="ARBA00014910"/>
    </source>
</evidence>
<evidence type="ECO:0000256" key="9">
    <source>
        <dbReference type="ARBA" id="ARBA00031694"/>
    </source>
</evidence>
<comment type="similarity">
    <text evidence="2">Belongs to the POC5 family.</text>
</comment>
<evidence type="ECO:0000256" key="8">
    <source>
        <dbReference type="ARBA" id="ARBA00023306"/>
    </source>
</evidence>
<accession>A0AB34JDC0</accession>
<evidence type="ECO:0000256" key="10">
    <source>
        <dbReference type="ARBA" id="ARBA00049959"/>
    </source>
</evidence>
<evidence type="ECO:0000256" key="2">
    <source>
        <dbReference type="ARBA" id="ARBA00010411"/>
    </source>
</evidence>
<dbReference type="GO" id="GO:0005814">
    <property type="term" value="C:centriole"/>
    <property type="evidence" value="ECO:0007669"/>
    <property type="project" value="UniProtKB-SubCell"/>
</dbReference>
<protein>
    <recommendedName>
        <fullName evidence="3">Centrosomal protein POC5</fullName>
    </recommendedName>
    <alternativeName>
        <fullName evidence="9">Protein of centriole 5</fullName>
    </alternativeName>
</protein>
<comment type="subcellular location">
    <subcellularLocation>
        <location evidence="1">Cytoplasm</location>
        <location evidence="1">Cytoskeleton</location>
        <location evidence="1">Microtubule organizing center</location>
        <location evidence="1">Centrosome</location>
        <location evidence="1">Centriole</location>
    </subcellularLocation>
</comment>
<evidence type="ECO:0000313" key="11">
    <source>
        <dbReference type="EMBL" id="KAL1518821.1"/>
    </source>
</evidence>
<keyword evidence="6" id="KW-0175">Coiled coil</keyword>
<keyword evidence="12" id="KW-1185">Reference proteome</keyword>
<dbReference type="PANTHER" id="PTHR28618">
    <property type="entry name" value="CENTROSOMAL PROTEIN POC5"/>
    <property type="match status" value="1"/>
</dbReference>
<dbReference type="EMBL" id="JBGBPQ010000010">
    <property type="protein sequence ID" value="KAL1518821.1"/>
    <property type="molecule type" value="Genomic_DNA"/>
</dbReference>
<gene>
    <name evidence="11" type="ORF">AB1Y20_003100</name>
</gene>
<comment type="caution">
    <text evidence="11">The sequence shown here is derived from an EMBL/GenBank/DDBJ whole genome shotgun (WGS) entry which is preliminary data.</text>
</comment>
<keyword evidence="8" id="KW-0131">Cell cycle</keyword>
<evidence type="ECO:0000256" key="1">
    <source>
        <dbReference type="ARBA" id="ARBA00004114"/>
    </source>
</evidence>
<comment type="function">
    <text evidence="10">Essential for the assembly of the distal half of centrioles, required for centriole elongation. Acts as a negative regulator of centriole elongation.</text>
</comment>
<dbReference type="AlphaFoldDB" id="A0AB34JDC0"/>
<keyword evidence="7" id="KW-0206">Cytoskeleton</keyword>
<evidence type="ECO:0000256" key="4">
    <source>
        <dbReference type="ARBA" id="ARBA00022490"/>
    </source>
</evidence>
<organism evidence="11 12">
    <name type="scientific">Prymnesium parvum</name>
    <name type="common">Toxic golden alga</name>
    <dbReference type="NCBI Taxonomy" id="97485"/>
    <lineage>
        <taxon>Eukaryota</taxon>
        <taxon>Haptista</taxon>
        <taxon>Haptophyta</taxon>
        <taxon>Prymnesiophyceae</taxon>
        <taxon>Prymnesiales</taxon>
        <taxon>Prymnesiaceae</taxon>
        <taxon>Prymnesium</taxon>
    </lineage>
</organism>
<sequence>MPLACTYRRLVVEDAKWAAMSSASPSEAAEDEDCKAIAQQVDEYAAQLRDLVSERVLAVKRSLAREAQERIVVLQRHHAVETAALSAELDNVTVKLEDMERELGASVESQLRLASAIAEAKREAQVRLAAAAAINAWQRSIPPLKREEWAERQPEPHYRRKLFRKVLCRWRSAARKLRQTRIDTFWEGAVEDLKGGITRQYEHQLAQLQEQLMLERQRTADACRAHDALGQKLKSAFMRGVCQLNLQASKLMGRLVAQ</sequence>
<evidence type="ECO:0000256" key="5">
    <source>
        <dbReference type="ARBA" id="ARBA00022737"/>
    </source>
</evidence>
<name>A0AB34JDC0_PRYPA</name>
<evidence type="ECO:0000256" key="6">
    <source>
        <dbReference type="ARBA" id="ARBA00023054"/>
    </source>
</evidence>
<proteinExistence type="inferred from homology"/>
<evidence type="ECO:0000313" key="12">
    <source>
        <dbReference type="Proteomes" id="UP001515480"/>
    </source>
</evidence>
<keyword evidence="4" id="KW-0963">Cytoplasm</keyword>
<reference evidence="11 12" key="1">
    <citation type="journal article" date="2024" name="Science">
        <title>Giant polyketide synthase enzymes in the biosynthesis of giant marine polyether toxins.</title>
        <authorList>
            <person name="Fallon T.R."/>
            <person name="Shende V.V."/>
            <person name="Wierzbicki I.H."/>
            <person name="Pendleton A.L."/>
            <person name="Watervoot N.F."/>
            <person name="Auber R.P."/>
            <person name="Gonzalez D.J."/>
            <person name="Wisecaver J.H."/>
            <person name="Moore B.S."/>
        </authorList>
    </citation>
    <scope>NUCLEOTIDE SEQUENCE [LARGE SCALE GENOMIC DNA]</scope>
    <source>
        <strain evidence="11 12">12B1</strain>
    </source>
</reference>